<keyword evidence="1" id="KW-0812">Transmembrane</keyword>
<protein>
    <recommendedName>
        <fullName evidence="2">DUF6534 domain-containing protein</fullName>
    </recommendedName>
</protein>
<organism evidence="3 4">
    <name type="scientific">Trametes pubescens</name>
    <name type="common">White-rot fungus</name>
    <dbReference type="NCBI Taxonomy" id="154538"/>
    <lineage>
        <taxon>Eukaryota</taxon>
        <taxon>Fungi</taxon>
        <taxon>Dikarya</taxon>
        <taxon>Basidiomycota</taxon>
        <taxon>Agaricomycotina</taxon>
        <taxon>Agaricomycetes</taxon>
        <taxon>Polyporales</taxon>
        <taxon>Polyporaceae</taxon>
        <taxon>Trametes</taxon>
    </lineage>
</organism>
<reference evidence="3 4" key="1">
    <citation type="submission" date="2016-10" db="EMBL/GenBank/DDBJ databases">
        <title>Genome sequence of the basidiomycete white-rot fungus Trametes pubescens.</title>
        <authorList>
            <person name="Makela M.R."/>
            <person name="Granchi Z."/>
            <person name="Peng M."/>
            <person name="De Vries R.P."/>
            <person name="Grigoriev I."/>
            <person name="Riley R."/>
            <person name="Hilden K."/>
        </authorList>
    </citation>
    <scope>NUCLEOTIDE SEQUENCE [LARGE SCALE GENOMIC DNA]</scope>
    <source>
        <strain evidence="3 4">FBCC735</strain>
    </source>
</reference>
<dbReference type="PANTHER" id="PTHR40465:SF1">
    <property type="entry name" value="DUF6534 DOMAIN-CONTAINING PROTEIN"/>
    <property type="match status" value="1"/>
</dbReference>
<evidence type="ECO:0000256" key="1">
    <source>
        <dbReference type="SAM" id="Phobius"/>
    </source>
</evidence>
<proteinExistence type="predicted"/>
<feature type="domain" description="DUF6534" evidence="2">
    <location>
        <begin position="128"/>
        <end position="214"/>
    </location>
</feature>
<dbReference type="OMA" id="WFSATIM"/>
<dbReference type="STRING" id="154538.A0A1M2VI91"/>
<feature type="transmembrane region" description="Helical" evidence="1">
    <location>
        <begin position="52"/>
        <end position="70"/>
    </location>
</feature>
<keyword evidence="1" id="KW-1133">Transmembrane helix</keyword>
<accession>A0A1M2VI91</accession>
<gene>
    <name evidence="3" type="ORF">TRAPUB_1850</name>
</gene>
<evidence type="ECO:0000259" key="2">
    <source>
        <dbReference type="Pfam" id="PF20152"/>
    </source>
</evidence>
<evidence type="ECO:0000313" key="4">
    <source>
        <dbReference type="Proteomes" id="UP000184267"/>
    </source>
</evidence>
<dbReference type="AlphaFoldDB" id="A0A1M2VI91"/>
<feature type="transmembrane region" description="Helical" evidence="1">
    <location>
        <begin position="12"/>
        <end position="32"/>
    </location>
</feature>
<keyword evidence="4" id="KW-1185">Reference proteome</keyword>
<keyword evidence="1" id="KW-0472">Membrane</keyword>
<comment type="caution">
    <text evidence="3">The sequence shown here is derived from an EMBL/GenBank/DDBJ whole genome shotgun (WGS) entry which is preliminary data.</text>
</comment>
<name>A0A1M2VI91_TRAPU</name>
<evidence type="ECO:0000313" key="3">
    <source>
        <dbReference type="EMBL" id="OJT07297.1"/>
    </source>
</evidence>
<dbReference type="PANTHER" id="PTHR40465">
    <property type="entry name" value="CHROMOSOME 1, WHOLE GENOME SHOTGUN SEQUENCE"/>
    <property type="match status" value="1"/>
</dbReference>
<dbReference type="Pfam" id="PF20152">
    <property type="entry name" value="DUF6534"/>
    <property type="match status" value="1"/>
</dbReference>
<dbReference type="InterPro" id="IPR045339">
    <property type="entry name" value="DUF6534"/>
</dbReference>
<feature type="transmembrane region" description="Helical" evidence="1">
    <location>
        <begin position="124"/>
        <end position="144"/>
    </location>
</feature>
<sequence>MFPKDQLSLRLFVYGILAFEWVQTGLVTANAFQVFVYNFGDVPNLLKFHNSWFSVPIMCGVVSVAVQFFYARRIFVLSGSVALAAVICLLALTQGSAAIASGVMLKNIHSASDQAATTPAIATWLGGSALADIVIAVTMTILLLKTKTGFRRSDSLVNKLARLAIESGTVTASVAIVDVVMFSALPQTLYHECPALALAKLYANMMLASLNNRAFIRQEAATSSALHTTSGFAPSMSTVTARSGHNAHRGATESDTVVRVDIMPSMKSGGSDVDVDYAMRDFNFQVSSTTPL</sequence>
<feature type="transmembrane region" description="Helical" evidence="1">
    <location>
        <begin position="82"/>
        <end position="104"/>
    </location>
</feature>
<dbReference type="EMBL" id="MNAD01001196">
    <property type="protein sequence ID" value="OJT07297.1"/>
    <property type="molecule type" value="Genomic_DNA"/>
</dbReference>
<dbReference type="OrthoDB" id="2953893at2759"/>
<dbReference type="Proteomes" id="UP000184267">
    <property type="component" value="Unassembled WGS sequence"/>
</dbReference>